<proteinExistence type="predicted"/>
<keyword evidence="1" id="KW-0472">Membrane</keyword>
<dbReference type="RefSeq" id="WP_171719726.1">
    <property type="nucleotide sequence ID" value="NZ_WHOB01000078.1"/>
</dbReference>
<keyword evidence="1" id="KW-0812">Transmembrane</keyword>
<name>A0ABX1YN49_9BACL</name>
<comment type="caution">
    <text evidence="2">The sequence shown here is derived from an EMBL/GenBank/DDBJ whole genome shotgun (WGS) entry which is preliminary data.</text>
</comment>
<dbReference type="Proteomes" id="UP000596857">
    <property type="component" value="Unassembled WGS sequence"/>
</dbReference>
<evidence type="ECO:0000256" key="1">
    <source>
        <dbReference type="SAM" id="Phobius"/>
    </source>
</evidence>
<accession>A0ABX1YN49</accession>
<keyword evidence="3" id="KW-1185">Reference proteome</keyword>
<evidence type="ECO:0000313" key="3">
    <source>
        <dbReference type="Proteomes" id="UP000596857"/>
    </source>
</evidence>
<keyword evidence="1" id="KW-1133">Transmembrane helix</keyword>
<protein>
    <submittedName>
        <fullName evidence="2">Uncharacterized protein</fullName>
    </submittedName>
</protein>
<feature type="transmembrane region" description="Helical" evidence="1">
    <location>
        <begin position="6"/>
        <end position="25"/>
    </location>
</feature>
<dbReference type="EMBL" id="WHOB01000078">
    <property type="protein sequence ID" value="NOU82372.1"/>
    <property type="molecule type" value="Genomic_DNA"/>
</dbReference>
<evidence type="ECO:0000313" key="2">
    <source>
        <dbReference type="EMBL" id="NOU82372.1"/>
    </source>
</evidence>
<organism evidence="2 3">
    <name type="scientific">Paenibacillus phytohabitans</name>
    <dbReference type="NCBI Taxonomy" id="2654978"/>
    <lineage>
        <taxon>Bacteria</taxon>
        <taxon>Bacillati</taxon>
        <taxon>Bacillota</taxon>
        <taxon>Bacilli</taxon>
        <taxon>Bacillales</taxon>
        <taxon>Paenibacillaceae</taxon>
        <taxon>Paenibacillus</taxon>
    </lineage>
</organism>
<reference evidence="2 3" key="1">
    <citation type="submission" date="2019-10" db="EMBL/GenBank/DDBJ databases">
        <title>Description of Paenibacillus terricola sp. nov.</title>
        <authorList>
            <person name="Carlier A."/>
            <person name="Qi S."/>
        </authorList>
    </citation>
    <scope>NUCLEOTIDE SEQUENCE [LARGE SCALE GENOMIC DNA]</scope>
    <source>
        <strain evidence="2 3">LMG 31459</strain>
    </source>
</reference>
<sequence>MRQLLYGSIAVLVLAGIIAYGFLSAPKVIRLDREMQVTAYKLQDADYAKTVTVTLKGAYAEKTRSYTGKLAVNGVQYEYCDLNPELGFMSCALEGARGEIKVLGQVFADSGSMAWSLALQKGEKAPGYASNSFYYAIYGEDDPGDDSIILTYPAADRDAAIQQYESLQSDWQDQWERRVK</sequence>
<gene>
    <name evidence="2" type="ORF">GC101_26235</name>
</gene>